<organism evidence="1 2">
    <name type="scientific">Aequoribacter fuscus</name>
    <dbReference type="NCBI Taxonomy" id="2518989"/>
    <lineage>
        <taxon>Bacteria</taxon>
        <taxon>Pseudomonadati</taxon>
        <taxon>Pseudomonadota</taxon>
        <taxon>Gammaproteobacteria</taxon>
        <taxon>Cellvibrionales</taxon>
        <taxon>Halieaceae</taxon>
        <taxon>Aequoribacter</taxon>
    </lineage>
</organism>
<comment type="caution">
    <text evidence="1">The sequence shown here is derived from an EMBL/GenBank/DDBJ whole genome shotgun (WGS) entry which is preliminary data.</text>
</comment>
<accession>F3L4W2</accession>
<gene>
    <name evidence="1" type="ORF">IMCC3088_2740</name>
</gene>
<dbReference type="EMBL" id="AEIG01000091">
    <property type="protein sequence ID" value="EGG28632.1"/>
    <property type="molecule type" value="Genomic_DNA"/>
</dbReference>
<dbReference type="Proteomes" id="UP000005615">
    <property type="component" value="Unassembled WGS sequence"/>
</dbReference>
<sequence length="38" mass="4420">MSDAEILRRLDRLESLDEIRQLAAKYSLSLICVTLTPW</sequence>
<evidence type="ECO:0000313" key="2">
    <source>
        <dbReference type="Proteomes" id="UP000005615"/>
    </source>
</evidence>
<proteinExistence type="predicted"/>
<protein>
    <submittedName>
        <fullName evidence="1">Uncharacterized protein</fullName>
    </submittedName>
</protein>
<evidence type="ECO:0000313" key="1">
    <source>
        <dbReference type="EMBL" id="EGG28632.1"/>
    </source>
</evidence>
<keyword evidence="2" id="KW-1185">Reference proteome</keyword>
<reference evidence="1 2" key="1">
    <citation type="journal article" date="2011" name="J. Bacteriol.">
        <title>Genome sequence of strain IMCC3088, a proteorhodopsin-containing marine bacterium belonging to the OM60/NOR5 clade.</title>
        <authorList>
            <person name="Jang Y."/>
            <person name="Oh H.M."/>
            <person name="Kang I."/>
            <person name="Lee K."/>
            <person name="Yang S.J."/>
            <person name="Cho J.C."/>
        </authorList>
    </citation>
    <scope>NUCLEOTIDE SEQUENCE [LARGE SCALE GENOMIC DNA]</scope>
    <source>
        <strain evidence="1 2">IMCC3088</strain>
    </source>
</reference>
<dbReference type="AlphaFoldDB" id="F3L4W2"/>
<name>F3L4W2_9GAMM</name>